<reference evidence="7 8" key="1">
    <citation type="submission" date="2021-06" db="EMBL/GenBank/DDBJ databases">
        <authorList>
            <person name="Grouzdev D.S."/>
            <person name="Koziaeva V."/>
        </authorList>
    </citation>
    <scope>NUCLEOTIDE SEQUENCE [LARGE SCALE GENOMIC DNA]</scope>
    <source>
        <strain evidence="7 8">22</strain>
    </source>
</reference>
<dbReference type="Pfam" id="PF08681">
    <property type="entry name" value="TacA1"/>
    <property type="match status" value="1"/>
</dbReference>
<dbReference type="EMBL" id="JAHHZF010000001">
    <property type="protein sequence ID" value="MBT9288259.1"/>
    <property type="molecule type" value="Genomic_DNA"/>
</dbReference>
<dbReference type="InterPro" id="IPR014795">
    <property type="entry name" value="TacA_1-like"/>
</dbReference>
<dbReference type="GO" id="GO:0006355">
    <property type="term" value="P:regulation of DNA-templated transcription"/>
    <property type="evidence" value="ECO:0007669"/>
    <property type="project" value="InterPro"/>
</dbReference>
<proteinExistence type="inferred from homology"/>
<organism evidence="7 8">
    <name type="scientific">Prosthecodimorpha staleyi</name>
    <dbReference type="NCBI Taxonomy" id="2840188"/>
    <lineage>
        <taxon>Bacteria</taxon>
        <taxon>Pseudomonadati</taxon>
        <taxon>Pseudomonadota</taxon>
        <taxon>Alphaproteobacteria</taxon>
        <taxon>Hyphomicrobiales</taxon>
        <taxon>Ancalomicrobiaceae</taxon>
        <taxon>Prosthecodimorpha</taxon>
    </lineage>
</organism>
<comment type="similarity">
    <text evidence="6">Belongs to the TacA antitoxin family.</text>
</comment>
<dbReference type="SUPFAM" id="SSF47598">
    <property type="entry name" value="Ribbon-helix-helix"/>
    <property type="match status" value="1"/>
</dbReference>
<dbReference type="Proteomes" id="UP000766595">
    <property type="component" value="Unassembled WGS sequence"/>
</dbReference>
<keyword evidence="2" id="KW-1277">Toxin-antitoxin system</keyword>
<keyword evidence="5" id="KW-0804">Transcription</keyword>
<dbReference type="PANTHER" id="PTHR35401">
    <property type="entry name" value="COPG FAMILY HELIX-TURN-HELIX PROTEIN-RELATED-RELATED"/>
    <property type="match status" value="1"/>
</dbReference>
<keyword evidence="3" id="KW-0805">Transcription regulation</keyword>
<evidence type="ECO:0000256" key="1">
    <source>
        <dbReference type="ARBA" id="ARBA00022491"/>
    </source>
</evidence>
<protein>
    <submittedName>
        <fullName evidence="7">DUF1778 domain-containing protein</fullName>
    </submittedName>
</protein>
<evidence type="ECO:0000313" key="7">
    <source>
        <dbReference type="EMBL" id="MBT9288259.1"/>
    </source>
</evidence>
<dbReference type="PANTHER" id="PTHR35401:SF1">
    <property type="entry name" value="CYTOPLASMIC PROTEIN"/>
    <property type="match status" value="1"/>
</dbReference>
<keyword evidence="4" id="KW-0238">DNA-binding</keyword>
<name>A0A947GHX5_9HYPH</name>
<dbReference type="GO" id="GO:0003677">
    <property type="term" value="F:DNA binding"/>
    <property type="evidence" value="ECO:0007669"/>
    <property type="project" value="UniProtKB-KW"/>
</dbReference>
<dbReference type="InterPro" id="IPR010985">
    <property type="entry name" value="Ribbon_hlx_hlx"/>
</dbReference>
<evidence type="ECO:0000256" key="3">
    <source>
        <dbReference type="ARBA" id="ARBA00023015"/>
    </source>
</evidence>
<evidence type="ECO:0000256" key="6">
    <source>
        <dbReference type="ARBA" id="ARBA00049988"/>
    </source>
</evidence>
<keyword evidence="1" id="KW-0678">Repressor</keyword>
<keyword evidence="8" id="KW-1185">Reference proteome</keyword>
<gene>
    <name evidence="7" type="ORF">KL771_02280</name>
</gene>
<evidence type="ECO:0000256" key="4">
    <source>
        <dbReference type="ARBA" id="ARBA00023125"/>
    </source>
</evidence>
<dbReference type="Gene3D" id="1.20.5.780">
    <property type="entry name" value="Single helix bin"/>
    <property type="match status" value="1"/>
</dbReference>
<evidence type="ECO:0000256" key="5">
    <source>
        <dbReference type="ARBA" id="ARBA00023163"/>
    </source>
</evidence>
<comment type="caution">
    <text evidence="7">The sequence shown here is derived from an EMBL/GenBank/DDBJ whole genome shotgun (WGS) entry which is preliminary data.</text>
</comment>
<accession>A0A947GHX5</accession>
<evidence type="ECO:0000313" key="8">
    <source>
        <dbReference type="Proteomes" id="UP000766595"/>
    </source>
</evidence>
<dbReference type="RefSeq" id="WP_261966937.1">
    <property type="nucleotide sequence ID" value="NZ_JAHHZF010000001.1"/>
</dbReference>
<sequence length="102" mass="11298">MADLAPKRDVAVSMRFRDEDLDIIDRGAALSGLSRTEFMRRAALHEAQIAILNETAVRLSPEAYQQFVAAIDAPVTAVPAKMRERLSRKTPWTAAWDEASNG</sequence>
<evidence type="ECO:0000256" key="2">
    <source>
        <dbReference type="ARBA" id="ARBA00022649"/>
    </source>
</evidence>
<dbReference type="AlphaFoldDB" id="A0A947GHX5"/>